<feature type="compositionally biased region" description="Pro residues" evidence="1">
    <location>
        <begin position="1068"/>
        <end position="1080"/>
    </location>
</feature>
<dbReference type="PANTHER" id="PTHR22797:SF36">
    <property type="entry name" value="CASPASE RECRUITMENT DOMAIN-CONTAINING PROTEIN 6"/>
    <property type="match status" value="1"/>
</dbReference>
<dbReference type="SUPFAM" id="SSF47986">
    <property type="entry name" value="DEATH domain"/>
    <property type="match status" value="1"/>
</dbReference>
<dbReference type="InterPro" id="IPR011029">
    <property type="entry name" value="DEATH-like_dom_sf"/>
</dbReference>
<feature type="compositionally biased region" description="Basic residues" evidence="1">
    <location>
        <begin position="1"/>
        <end position="10"/>
    </location>
</feature>
<name>A0A7N4PS93_SARHA</name>
<dbReference type="GO" id="GO:0042981">
    <property type="term" value="P:regulation of apoptotic process"/>
    <property type="evidence" value="ECO:0007669"/>
    <property type="project" value="InterPro"/>
</dbReference>
<feature type="compositionally biased region" description="Basic and acidic residues" evidence="1">
    <location>
        <begin position="962"/>
        <end position="973"/>
    </location>
</feature>
<dbReference type="Proteomes" id="UP000007648">
    <property type="component" value="Unassembled WGS sequence"/>
</dbReference>
<reference evidence="3" key="2">
    <citation type="submission" date="2025-08" db="UniProtKB">
        <authorList>
            <consortium name="Ensembl"/>
        </authorList>
    </citation>
    <scope>IDENTIFICATION</scope>
</reference>
<keyword evidence="4" id="KW-1185">Reference proteome</keyword>
<dbReference type="InterPro" id="IPR052685">
    <property type="entry name" value="Apoptosis_Repressor_CARD"/>
</dbReference>
<dbReference type="Pfam" id="PF00619">
    <property type="entry name" value="CARD"/>
    <property type="match status" value="1"/>
</dbReference>
<evidence type="ECO:0000256" key="1">
    <source>
        <dbReference type="SAM" id="MobiDB-lite"/>
    </source>
</evidence>
<evidence type="ECO:0000313" key="4">
    <source>
        <dbReference type="Proteomes" id="UP000007648"/>
    </source>
</evidence>
<dbReference type="GeneTree" id="ENSGT00940000162106"/>
<dbReference type="Gene3D" id="1.10.533.10">
    <property type="entry name" value="Death Domain, Fas"/>
    <property type="match status" value="1"/>
</dbReference>
<dbReference type="PROSITE" id="PS50209">
    <property type="entry name" value="CARD"/>
    <property type="match status" value="1"/>
</dbReference>
<reference evidence="3 4" key="1">
    <citation type="journal article" date="2011" name="Proc. Natl. Acad. Sci. U.S.A.">
        <title>Genetic diversity and population structure of the endangered marsupial Sarcophilus harrisii (Tasmanian devil).</title>
        <authorList>
            <person name="Miller W."/>
            <person name="Hayes V.M."/>
            <person name="Ratan A."/>
            <person name="Petersen D.C."/>
            <person name="Wittekindt N.E."/>
            <person name="Miller J."/>
            <person name="Walenz B."/>
            <person name="Knight J."/>
            <person name="Qi J."/>
            <person name="Zhao F."/>
            <person name="Wang Q."/>
            <person name="Bedoya-Reina O.C."/>
            <person name="Katiyar N."/>
            <person name="Tomsho L.P."/>
            <person name="Kasson L.M."/>
            <person name="Hardie R.A."/>
            <person name="Woodbridge P."/>
            <person name="Tindall E.A."/>
            <person name="Bertelsen M.F."/>
            <person name="Dixon D."/>
            <person name="Pyecroft S."/>
            <person name="Helgen K.M."/>
            <person name="Lesk A.M."/>
            <person name="Pringle T.H."/>
            <person name="Patterson N."/>
            <person name="Zhang Y."/>
            <person name="Kreiss A."/>
            <person name="Woods G.M."/>
            <person name="Jones M.E."/>
            <person name="Schuster S.C."/>
        </authorList>
    </citation>
    <scope>NUCLEOTIDE SEQUENCE [LARGE SCALE GENOMIC DNA]</scope>
</reference>
<dbReference type="PANTHER" id="PTHR22797">
    <property type="entry name" value="CARD6/NUCLEOLAR PROTEIN 3"/>
    <property type="match status" value="1"/>
</dbReference>
<sequence>MRRNRGKRRGGAAGAFPAPRQREGPALGTLTLHFAEGADPQRVPQDVVANLHSPVVFLLLRRRHLPPDDCPRTTVYLFPGRMKTGTMATLNMASSVIEKERQKLVKILQEDPDSVLDTLTSRNLISEEEYEILETITDPLKKSRKILILIQKKGERSCQQFLEYLHSTFPDSETSWWSALEFIKQEKEHEKAEAPLFMEENKNSEVTLLTEKKEYKNTDALMSIEESQDLKITRPAGNKGANNSPVTGFSMEEEEEGDELEDTENGDPYENPDAIVYLGEEWEDESPDTDLYLEKEDYLEREAYFEHSGSSEEEEVYVDLENTEYCGENDMIEYLDSEQSFENLEAEEYLEEDEADLEERRKTFREILSYLEMDRNKKLLPSFVHQFRLDHGCHWIPQTSADLAWNFLLKIQSLDLTARDTILGQRIADEDGKEGLISKVENMGLRDKDTINPLDVLCAIMLCSDISLQQEVLGNMFKCHFALPLLLPDAENNKCILMMGAMKKIVLKDLVYSLGDAAEVGVKSLVFMKMPLISFVRLGCCDSSKSRILNAILSLPQGQPPDIFLHRDSHTSLLPRQISDGLVEITWCFPNSGTGKENSDFFQEPVAVANLRGDLEGFWMQFGFLMEVSSAVFIFTDCPGESEWDLLAFLGESAKERCYFILSPQSRESEEAQLFQRVLKLKPSQLLLLEESEMGDRGKDAEGLRIALKKVMCSPLRYVSVEDMASLARELGIQVDQDCEKTQGVQGTLSEAIPEAGEVEVPQSHTLFTDLSESQCEMPTEGSGIFSRVHCQPHAFHPPTSFSSEPWGWRLPQTIIKGNPYHPPLRPHRTTDPNVWAGFSPRLFGSMAFHNRSTNKRGRSPGRGAFQPQRVHQAAALVKSSSSSQVYHLARPFKPVSQTVQAPCQGSQSKILRASRFASQAGHLQTIKPQAAGTSIQPMQQVFNLIDSRNSGFQLKGMTKKPIREVSKSRQDQIEEQSTEIFGWPASQSRGAKLKRTFGTQKSQQSGVTGQTTKSSCQIGSFMPQQPQTARATGRPIRPACHPASKRQQGQTTKPASQTRHSYNQSGKPPPKSPFNPPHNKPSCSTGGAKRRGT</sequence>
<feature type="compositionally biased region" description="Acidic residues" evidence="1">
    <location>
        <begin position="251"/>
        <end position="267"/>
    </location>
</feature>
<dbReference type="FunCoup" id="A0A7N4PS93">
    <property type="interactions" value="155"/>
</dbReference>
<feature type="domain" description="CARD" evidence="2">
    <location>
        <begin position="89"/>
        <end position="168"/>
    </location>
</feature>
<feature type="compositionally biased region" description="Polar residues" evidence="1">
    <location>
        <begin position="998"/>
        <end position="1031"/>
    </location>
</feature>
<feature type="compositionally biased region" description="Polar residues" evidence="1">
    <location>
        <begin position="1046"/>
        <end position="1067"/>
    </location>
</feature>
<gene>
    <name evidence="3" type="primary">CARD6</name>
</gene>
<dbReference type="InterPro" id="IPR001315">
    <property type="entry name" value="CARD"/>
</dbReference>
<proteinExistence type="predicted"/>
<dbReference type="InParanoid" id="A0A7N4PS93"/>
<dbReference type="SMART" id="SM00114">
    <property type="entry name" value="CARD"/>
    <property type="match status" value="1"/>
</dbReference>
<feature type="region of interest" description="Disordered" evidence="1">
    <location>
        <begin position="960"/>
        <end position="1094"/>
    </location>
</feature>
<dbReference type="Ensembl" id="ENSSHAT00000048574.1">
    <property type="protein sequence ID" value="ENSSHAP00000041671.1"/>
    <property type="gene ID" value="ENSSHAG00000013910.2"/>
</dbReference>
<accession>A0A7N4PS93</accession>
<organism evidence="3 4">
    <name type="scientific">Sarcophilus harrisii</name>
    <name type="common">Tasmanian devil</name>
    <name type="synonym">Sarcophilus laniarius</name>
    <dbReference type="NCBI Taxonomy" id="9305"/>
    <lineage>
        <taxon>Eukaryota</taxon>
        <taxon>Metazoa</taxon>
        <taxon>Chordata</taxon>
        <taxon>Craniata</taxon>
        <taxon>Vertebrata</taxon>
        <taxon>Euteleostomi</taxon>
        <taxon>Mammalia</taxon>
        <taxon>Metatheria</taxon>
        <taxon>Dasyuromorphia</taxon>
        <taxon>Dasyuridae</taxon>
        <taxon>Sarcophilus</taxon>
    </lineage>
</organism>
<evidence type="ECO:0000259" key="2">
    <source>
        <dbReference type="PROSITE" id="PS50209"/>
    </source>
</evidence>
<feature type="region of interest" description="Disordered" evidence="1">
    <location>
        <begin position="1"/>
        <end position="25"/>
    </location>
</feature>
<protein>
    <recommendedName>
        <fullName evidence="2">CARD domain-containing protein</fullName>
    </recommendedName>
</protein>
<reference evidence="3" key="3">
    <citation type="submission" date="2025-09" db="UniProtKB">
        <authorList>
            <consortium name="Ensembl"/>
        </authorList>
    </citation>
    <scope>IDENTIFICATION</scope>
</reference>
<feature type="region of interest" description="Disordered" evidence="1">
    <location>
        <begin position="234"/>
        <end position="272"/>
    </location>
</feature>
<dbReference type="InterPro" id="IPR057365">
    <property type="entry name" value="URGCP"/>
</dbReference>
<dbReference type="Pfam" id="PF25496">
    <property type="entry name" value="URGCP"/>
    <property type="match status" value="1"/>
</dbReference>
<dbReference type="CDD" id="cd01671">
    <property type="entry name" value="CARD"/>
    <property type="match status" value="1"/>
</dbReference>
<dbReference type="AlphaFoldDB" id="A0A7N4PS93"/>
<evidence type="ECO:0000313" key="3">
    <source>
        <dbReference type="Ensembl" id="ENSSHAP00000041671.1"/>
    </source>
</evidence>